<proteinExistence type="predicted"/>
<dbReference type="AlphaFoldDB" id="A0A5J9WTI2"/>
<evidence type="ECO:0000313" key="2">
    <source>
        <dbReference type="Proteomes" id="UP000324897"/>
    </source>
</evidence>
<gene>
    <name evidence="1" type="ORF">EJB05_02859</name>
</gene>
<feature type="non-terminal residue" evidence="1">
    <location>
        <position position="1"/>
    </location>
</feature>
<keyword evidence="2" id="KW-1185">Reference proteome</keyword>
<reference evidence="1 2" key="1">
    <citation type="journal article" date="2019" name="Sci. Rep.">
        <title>A high-quality genome of Eragrostis curvula grass provides insights into Poaceae evolution and supports new strategies to enhance forage quality.</title>
        <authorList>
            <person name="Carballo J."/>
            <person name="Santos B.A.C.M."/>
            <person name="Zappacosta D."/>
            <person name="Garbus I."/>
            <person name="Selva J.P."/>
            <person name="Gallo C.A."/>
            <person name="Diaz A."/>
            <person name="Albertini E."/>
            <person name="Caccamo M."/>
            <person name="Echenique V."/>
        </authorList>
    </citation>
    <scope>NUCLEOTIDE SEQUENCE [LARGE SCALE GENOMIC DNA]</scope>
    <source>
        <strain evidence="2">cv. Victoria</strain>
        <tissue evidence="1">Leaf</tissue>
    </source>
</reference>
<dbReference type="EMBL" id="RWGY01000002">
    <property type="protein sequence ID" value="TVU51428.1"/>
    <property type="molecule type" value="Genomic_DNA"/>
</dbReference>
<comment type="caution">
    <text evidence="1">The sequence shown here is derived from an EMBL/GenBank/DDBJ whole genome shotgun (WGS) entry which is preliminary data.</text>
</comment>
<accession>A0A5J9WTI2</accession>
<dbReference type="Proteomes" id="UP000324897">
    <property type="component" value="Chromosome 6"/>
</dbReference>
<organism evidence="1 2">
    <name type="scientific">Eragrostis curvula</name>
    <name type="common">weeping love grass</name>
    <dbReference type="NCBI Taxonomy" id="38414"/>
    <lineage>
        <taxon>Eukaryota</taxon>
        <taxon>Viridiplantae</taxon>
        <taxon>Streptophyta</taxon>
        <taxon>Embryophyta</taxon>
        <taxon>Tracheophyta</taxon>
        <taxon>Spermatophyta</taxon>
        <taxon>Magnoliopsida</taxon>
        <taxon>Liliopsida</taxon>
        <taxon>Poales</taxon>
        <taxon>Poaceae</taxon>
        <taxon>PACMAD clade</taxon>
        <taxon>Chloridoideae</taxon>
        <taxon>Eragrostideae</taxon>
        <taxon>Eragrostidinae</taxon>
        <taxon>Eragrostis</taxon>
    </lineage>
</organism>
<dbReference type="Gramene" id="TVU51428">
    <property type="protein sequence ID" value="TVU51428"/>
    <property type="gene ID" value="EJB05_02859"/>
</dbReference>
<protein>
    <submittedName>
        <fullName evidence="1">Uncharacterized protein</fullName>
    </submittedName>
</protein>
<sequence>MQEEVVRMIRRFLYKDPTMPFQGKMEDAFDITRERIRRIKNREKIEWKDTTCYLDFFGFSVFATHKTKLL</sequence>
<name>A0A5J9WTI2_9POAL</name>
<evidence type="ECO:0000313" key="1">
    <source>
        <dbReference type="EMBL" id="TVU51428.1"/>
    </source>
</evidence>